<keyword evidence="1" id="KW-0808">Transferase</keyword>
<feature type="region of interest" description="Disordered" evidence="6">
    <location>
        <begin position="249"/>
        <end position="279"/>
    </location>
</feature>
<sequence>MVSSTSRFKNSPTLFGEQLAKDLESWEAPPEEGKLLQYVDDILIATRTKEACVAWTVSSKSSKFPGTTGVQGIKEKGPGCEAQSGNQGEPVHHDCLETIEASYSSRPDLKDTPLDDAETCSLMGAATSSVESDMLVREEHQKTHWGMEALYNYLIEKITARNLYSTVIQVGEETLTACMIALSKQLKAIEKHVAGTRSRGLDGPVHDIQPGDYVYVKSLAEKALEPQWEGAFQVLLTAFTAVKIKEQSLDSPFSSEEGSGNSLESNPGDSELKLKLTRA</sequence>
<evidence type="ECO:0000256" key="5">
    <source>
        <dbReference type="ARBA" id="ARBA00022801"/>
    </source>
</evidence>
<dbReference type="OrthoDB" id="9906983at2759"/>
<feature type="domain" description="Murine leukemia virus integrase C-terminal" evidence="7">
    <location>
        <begin position="206"/>
        <end position="245"/>
    </location>
</feature>
<dbReference type="Proteomes" id="UP000269221">
    <property type="component" value="Unassembled WGS sequence"/>
</dbReference>
<evidence type="ECO:0000256" key="4">
    <source>
        <dbReference type="ARBA" id="ARBA00022759"/>
    </source>
</evidence>
<evidence type="ECO:0000259" key="7">
    <source>
        <dbReference type="Pfam" id="PF18697"/>
    </source>
</evidence>
<keyword evidence="9" id="KW-1185">Reference proteome</keyword>
<dbReference type="SUPFAM" id="SSF56672">
    <property type="entry name" value="DNA/RNA polymerases"/>
    <property type="match status" value="1"/>
</dbReference>
<dbReference type="InterPro" id="IPR040643">
    <property type="entry name" value="MLVIN_C"/>
</dbReference>
<dbReference type="GO" id="GO:0004519">
    <property type="term" value="F:endonuclease activity"/>
    <property type="evidence" value="ECO:0007669"/>
    <property type="project" value="UniProtKB-KW"/>
</dbReference>
<evidence type="ECO:0000256" key="1">
    <source>
        <dbReference type="ARBA" id="ARBA00022679"/>
    </source>
</evidence>
<protein>
    <recommendedName>
        <fullName evidence="7">Murine leukemia virus integrase C-terminal domain-containing protein</fullName>
    </recommendedName>
</protein>
<keyword evidence="5" id="KW-0378">Hydrolase</keyword>
<evidence type="ECO:0000256" key="6">
    <source>
        <dbReference type="SAM" id="MobiDB-lite"/>
    </source>
</evidence>
<dbReference type="Gene3D" id="2.30.30.850">
    <property type="match status" value="1"/>
</dbReference>
<feature type="compositionally biased region" description="Basic and acidic residues" evidence="6">
    <location>
        <begin position="270"/>
        <end position="279"/>
    </location>
</feature>
<dbReference type="EMBL" id="QRBI01000261">
    <property type="protein sequence ID" value="RMB90035.1"/>
    <property type="molecule type" value="Genomic_DNA"/>
</dbReference>
<comment type="caution">
    <text evidence="8">The sequence shown here is derived from an EMBL/GenBank/DDBJ whole genome shotgun (WGS) entry which is preliminary data.</text>
</comment>
<name>A0A3M0IN02_HIRRU</name>
<proteinExistence type="predicted"/>
<reference evidence="8 9" key="1">
    <citation type="submission" date="2018-07" db="EMBL/GenBank/DDBJ databases">
        <title>A high quality draft genome assembly of the barn swallow (H. rustica rustica).</title>
        <authorList>
            <person name="Formenti G."/>
            <person name="Chiara M."/>
            <person name="Poveda L."/>
            <person name="Francoijs K.-J."/>
            <person name="Bonisoli-Alquati A."/>
            <person name="Canova L."/>
            <person name="Gianfranceschi L."/>
            <person name="Horner D.S."/>
            <person name="Saino N."/>
        </authorList>
    </citation>
    <scope>NUCLEOTIDE SEQUENCE [LARGE SCALE GENOMIC DNA]</scope>
    <source>
        <strain evidence="8">Chelidonia</strain>
        <tissue evidence="8">Blood</tissue>
    </source>
</reference>
<accession>A0A3M0IN02</accession>
<dbReference type="InterPro" id="IPR043502">
    <property type="entry name" value="DNA/RNA_pol_sf"/>
</dbReference>
<evidence type="ECO:0000256" key="3">
    <source>
        <dbReference type="ARBA" id="ARBA00022722"/>
    </source>
</evidence>
<organism evidence="8 9">
    <name type="scientific">Hirundo rustica rustica</name>
    <dbReference type="NCBI Taxonomy" id="333673"/>
    <lineage>
        <taxon>Eukaryota</taxon>
        <taxon>Metazoa</taxon>
        <taxon>Chordata</taxon>
        <taxon>Craniata</taxon>
        <taxon>Vertebrata</taxon>
        <taxon>Euteleostomi</taxon>
        <taxon>Archelosauria</taxon>
        <taxon>Archosauria</taxon>
        <taxon>Dinosauria</taxon>
        <taxon>Saurischia</taxon>
        <taxon>Theropoda</taxon>
        <taxon>Coelurosauria</taxon>
        <taxon>Aves</taxon>
        <taxon>Neognathae</taxon>
        <taxon>Neoaves</taxon>
        <taxon>Telluraves</taxon>
        <taxon>Australaves</taxon>
        <taxon>Passeriformes</taxon>
        <taxon>Sylvioidea</taxon>
        <taxon>Hirundinidae</taxon>
        <taxon>Hirundo</taxon>
    </lineage>
</organism>
<evidence type="ECO:0000256" key="2">
    <source>
        <dbReference type="ARBA" id="ARBA00022695"/>
    </source>
</evidence>
<evidence type="ECO:0000313" key="8">
    <source>
        <dbReference type="EMBL" id="RMB90035.1"/>
    </source>
</evidence>
<dbReference type="GO" id="GO:0016779">
    <property type="term" value="F:nucleotidyltransferase activity"/>
    <property type="evidence" value="ECO:0007669"/>
    <property type="project" value="UniProtKB-KW"/>
</dbReference>
<keyword evidence="3" id="KW-0540">Nuclease</keyword>
<dbReference type="Gene3D" id="3.30.70.270">
    <property type="match status" value="1"/>
</dbReference>
<gene>
    <name evidence="8" type="ORF">DUI87_33546</name>
</gene>
<dbReference type="AlphaFoldDB" id="A0A3M0IN02"/>
<keyword evidence="4" id="KW-0255">Endonuclease</keyword>
<evidence type="ECO:0000313" key="9">
    <source>
        <dbReference type="Proteomes" id="UP000269221"/>
    </source>
</evidence>
<keyword evidence="2" id="KW-0548">Nucleotidyltransferase</keyword>
<dbReference type="GO" id="GO:0016787">
    <property type="term" value="F:hydrolase activity"/>
    <property type="evidence" value="ECO:0007669"/>
    <property type="project" value="UniProtKB-KW"/>
</dbReference>
<dbReference type="Pfam" id="PF18697">
    <property type="entry name" value="MLVIN_C"/>
    <property type="match status" value="1"/>
</dbReference>
<dbReference type="InterPro" id="IPR043128">
    <property type="entry name" value="Rev_trsase/Diguanyl_cyclase"/>
</dbReference>
<feature type="compositionally biased region" description="Low complexity" evidence="6">
    <location>
        <begin position="254"/>
        <end position="266"/>
    </location>
</feature>